<dbReference type="PANTHER" id="PTHR43698:SF1">
    <property type="entry name" value="BLL4564 PROTEIN"/>
    <property type="match status" value="1"/>
</dbReference>
<dbReference type="AlphaFoldDB" id="A0A368JL55"/>
<dbReference type="SUPFAM" id="SSF51182">
    <property type="entry name" value="RmlC-like cupins"/>
    <property type="match status" value="1"/>
</dbReference>
<comment type="caution">
    <text evidence="2">The sequence shown here is derived from an EMBL/GenBank/DDBJ whole genome shotgun (WGS) entry which is preliminary data.</text>
</comment>
<gene>
    <name evidence="2" type="ORF">DUE52_21620</name>
</gene>
<dbReference type="InterPro" id="IPR014710">
    <property type="entry name" value="RmlC-like_jellyroll"/>
</dbReference>
<dbReference type="InterPro" id="IPR011051">
    <property type="entry name" value="RmlC_Cupin_sf"/>
</dbReference>
<evidence type="ECO:0000313" key="3">
    <source>
        <dbReference type="Proteomes" id="UP000253383"/>
    </source>
</evidence>
<name>A0A368JL55_9BACT</name>
<dbReference type="PANTHER" id="PTHR43698">
    <property type="entry name" value="RIBD C-TERMINAL DOMAIN CONTAINING PROTEIN"/>
    <property type="match status" value="1"/>
</dbReference>
<evidence type="ECO:0000313" key="2">
    <source>
        <dbReference type="EMBL" id="RCR67404.1"/>
    </source>
</evidence>
<dbReference type="Gene3D" id="2.60.120.10">
    <property type="entry name" value="Jelly Rolls"/>
    <property type="match status" value="1"/>
</dbReference>
<keyword evidence="3" id="KW-1185">Reference proteome</keyword>
<dbReference type="InterPro" id="IPR013096">
    <property type="entry name" value="Cupin_2"/>
</dbReference>
<dbReference type="EMBL" id="QOWE01000019">
    <property type="protein sequence ID" value="RCR67404.1"/>
    <property type="molecule type" value="Genomic_DNA"/>
</dbReference>
<dbReference type="Proteomes" id="UP000253383">
    <property type="component" value="Unassembled WGS sequence"/>
</dbReference>
<dbReference type="PROSITE" id="PS51257">
    <property type="entry name" value="PROKAR_LIPOPROTEIN"/>
    <property type="match status" value="1"/>
</dbReference>
<evidence type="ECO:0000259" key="1">
    <source>
        <dbReference type="Pfam" id="PF07883"/>
    </source>
</evidence>
<accession>A0A368JL55</accession>
<proteinExistence type="predicted"/>
<dbReference type="CDD" id="cd02233">
    <property type="entry name" value="cupin_HNL-like"/>
    <property type="match status" value="1"/>
</dbReference>
<sequence length="167" mass="18371">MKTNHSKLGLLTASVFAILFLMGCQDQDSEKGDEQQAIFPKGELGPAQNFTGKAWALGLVENDSTYQTVVGNVYFEPGARSNWHIHPAGQILIITAGVGYHQLKGQPRQTIRKGDVVQCPPNVMHWHGATPDSGLHQMYILPNTEKGIVKWLHPVSDEEYNAPNPGE</sequence>
<dbReference type="RefSeq" id="WP_114408139.1">
    <property type="nucleotide sequence ID" value="NZ_QOWE01000019.1"/>
</dbReference>
<dbReference type="InterPro" id="IPR047263">
    <property type="entry name" value="HNL-like_cupin"/>
</dbReference>
<dbReference type="OrthoDB" id="9802489at2"/>
<reference evidence="2 3" key="1">
    <citation type="submission" date="2018-07" db="EMBL/GenBank/DDBJ databases">
        <title>Genome analysis of Larkinella rosea.</title>
        <authorList>
            <person name="Zhou Z."/>
            <person name="Wang G."/>
        </authorList>
    </citation>
    <scope>NUCLEOTIDE SEQUENCE [LARGE SCALE GENOMIC DNA]</scope>
    <source>
        <strain evidence="3">zzj9</strain>
    </source>
</reference>
<protein>
    <submittedName>
        <fullName evidence="2">Cupin domain-containing protein</fullName>
    </submittedName>
</protein>
<organism evidence="2 3">
    <name type="scientific">Larkinella punicea</name>
    <dbReference type="NCBI Taxonomy" id="2315727"/>
    <lineage>
        <taxon>Bacteria</taxon>
        <taxon>Pseudomonadati</taxon>
        <taxon>Bacteroidota</taxon>
        <taxon>Cytophagia</taxon>
        <taxon>Cytophagales</taxon>
        <taxon>Spirosomataceae</taxon>
        <taxon>Larkinella</taxon>
    </lineage>
</organism>
<dbReference type="Pfam" id="PF07883">
    <property type="entry name" value="Cupin_2"/>
    <property type="match status" value="1"/>
</dbReference>
<feature type="domain" description="Cupin type-2" evidence="1">
    <location>
        <begin position="73"/>
        <end position="132"/>
    </location>
</feature>